<gene>
    <name evidence="7" type="ORF">GH714_035815</name>
    <name evidence="8" type="ORF">GH714_035872</name>
</gene>
<dbReference type="PANTHER" id="PTHR31920:SF108">
    <property type="entry name" value="B3 DOMAIN-CONTAINING TRANSCRIPTION FACTOR VRN1-LIKE"/>
    <property type="match status" value="1"/>
</dbReference>
<evidence type="ECO:0000313" key="9">
    <source>
        <dbReference type="Proteomes" id="UP000467840"/>
    </source>
</evidence>
<dbReference type="SUPFAM" id="SSF101936">
    <property type="entry name" value="DNA-binding pseudobarrel domain"/>
    <property type="match status" value="1"/>
</dbReference>
<dbReference type="InterPro" id="IPR003340">
    <property type="entry name" value="B3_DNA-bd"/>
</dbReference>
<evidence type="ECO:0000313" key="7">
    <source>
        <dbReference type="EMBL" id="KAF2296043.1"/>
    </source>
</evidence>
<evidence type="ECO:0000256" key="1">
    <source>
        <dbReference type="ARBA" id="ARBA00004123"/>
    </source>
</evidence>
<feature type="domain" description="TF-B3" evidence="6">
    <location>
        <begin position="20"/>
        <end position="114"/>
    </location>
</feature>
<evidence type="ECO:0000256" key="5">
    <source>
        <dbReference type="ARBA" id="ARBA00023242"/>
    </source>
</evidence>
<name>A0A6A6L4Y9_HEVBR</name>
<dbReference type="Proteomes" id="UP000467840">
    <property type="component" value="Chromosome 7"/>
</dbReference>
<organism evidence="8 9">
    <name type="scientific">Hevea brasiliensis</name>
    <name type="common">Para rubber tree</name>
    <name type="synonym">Siphonia brasiliensis</name>
    <dbReference type="NCBI Taxonomy" id="3981"/>
    <lineage>
        <taxon>Eukaryota</taxon>
        <taxon>Viridiplantae</taxon>
        <taxon>Streptophyta</taxon>
        <taxon>Embryophyta</taxon>
        <taxon>Tracheophyta</taxon>
        <taxon>Spermatophyta</taxon>
        <taxon>Magnoliopsida</taxon>
        <taxon>eudicotyledons</taxon>
        <taxon>Gunneridae</taxon>
        <taxon>Pentapetalae</taxon>
        <taxon>rosids</taxon>
        <taxon>fabids</taxon>
        <taxon>Malpighiales</taxon>
        <taxon>Euphorbiaceae</taxon>
        <taxon>Crotonoideae</taxon>
        <taxon>Micrandreae</taxon>
        <taxon>Hevea</taxon>
    </lineage>
</organism>
<reference evidence="8 9" key="1">
    <citation type="journal article" date="2020" name="Mol. Plant">
        <title>The Chromosome-Based Rubber Tree Genome Provides New Insights into Spurge Genome Evolution and Rubber Biosynthesis.</title>
        <authorList>
            <person name="Liu J."/>
            <person name="Shi C."/>
            <person name="Shi C.C."/>
            <person name="Li W."/>
            <person name="Zhang Q.J."/>
            <person name="Zhang Y."/>
            <person name="Li K."/>
            <person name="Lu H.F."/>
            <person name="Shi C."/>
            <person name="Zhu S.T."/>
            <person name="Xiao Z.Y."/>
            <person name="Nan H."/>
            <person name="Yue Y."/>
            <person name="Zhu X.G."/>
            <person name="Wu Y."/>
            <person name="Hong X.N."/>
            <person name="Fan G.Y."/>
            <person name="Tong Y."/>
            <person name="Zhang D."/>
            <person name="Mao C.L."/>
            <person name="Liu Y.L."/>
            <person name="Hao S.J."/>
            <person name="Liu W.Q."/>
            <person name="Lv M.Q."/>
            <person name="Zhang H.B."/>
            <person name="Liu Y."/>
            <person name="Hu-Tang G.R."/>
            <person name="Wang J.P."/>
            <person name="Wang J.H."/>
            <person name="Sun Y.H."/>
            <person name="Ni S.B."/>
            <person name="Chen W.B."/>
            <person name="Zhang X.C."/>
            <person name="Jiao Y.N."/>
            <person name="Eichler E.E."/>
            <person name="Li G.H."/>
            <person name="Liu X."/>
            <person name="Gao L.Z."/>
        </authorList>
    </citation>
    <scope>NUCLEOTIDE SEQUENCE [LARGE SCALE GENOMIC DNA]</scope>
    <source>
        <strain evidence="9">cv. GT1</strain>
        <tissue evidence="8">Leaf</tissue>
    </source>
</reference>
<accession>A0A6A6L4Y9</accession>
<proteinExistence type="predicted"/>
<dbReference type="PROSITE" id="PS50863">
    <property type="entry name" value="B3"/>
    <property type="match status" value="1"/>
</dbReference>
<dbReference type="SMART" id="SM01019">
    <property type="entry name" value="B3"/>
    <property type="match status" value="1"/>
</dbReference>
<keyword evidence="9" id="KW-1185">Reference proteome</keyword>
<evidence type="ECO:0000313" key="8">
    <source>
        <dbReference type="EMBL" id="KAF2296054.1"/>
    </source>
</evidence>
<keyword evidence="5" id="KW-0539">Nucleus</keyword>
<sequence length="185" mass="21367">MASAPRRDDQRCLFKPPTPQFFTILLDDNIRDRKLGIPKKFVRKYGNNLPSSIVLKVASGEIWLVELVKCNGEIWLQKGWQEFVECYSLVYGSFLVFEYDQSNCHFNVIIFDKSASEIEYPYRSKGEIIEDPNDLQEAESYVPVQIINDTLLIQNTKEHSPLPLPLPQPPKKIKLETPTTQFEGM</sequence>
<dbReference type="EMBL" id="JAAGAX010000013">
    <property type="protein sequence ID" value="KAF2296043.1"/>
    <property type="molecule type" value="Genomic_DNA"/>
</dbReference>
<evidence type="ECO:0000256" key="4">
    <source>
        <dbReference type="ARBA" id="ARBA00023163"/>
    </source>
</evidence>
<dbReference type="EMBL" id="JAAGAX010000013">
    <property type="protein sequence ID" value="KAF2296054.1"/>
    <property type="molecule type" value="Genomic_DNA"/>
</dbReference>
<dbReference type="CDD" id="cd10017">
    <property type="entry name" value="B3_DNA"/>
    <property type="match status" value="1"/>
</dbReference>
<dbReference type="GO" id="GO:0003677">
    <property type="term" value="F:DNA binding"/>
    <property type="evidence" value="ECO:0007669"/>
    <property type="project" value="UniProtKB-KW"/>
</dbReference>
<dbReference type="Gene3D" id="2.40.330.10">
    <property type="entry name" value="DNA-binding pseudobarrel domain"/>
    <property type="match status" value="1"/>
</dbReference>
<comment type="caution">
    <text evidence="8">The sequence shown here is derived from an EMBL/GenBank/DDBJ whole genome shotgun (WGS) entry which is preliminary data.</text>
</comment>
<keyword evidence="2" id="KW-0805">Transcription regulation</keyword>
<keyword evidence="3" id="KW-0238">DNA-binding</keyword>
<dbReference type="GO" id="GO:0005634">
    <property type="term" value="C:nucleus"/>
    <property type="evidence" value="ECO:0007669"/>
    <property type="project" value="UniProtKB-SubCell"/>
</dbReference>
<evidence type="ECO:0000259" key="6">
    <source>
        <dbReference type="PROSITE" id="PS50863"/>
    </source>
</evidence>
<keyword evidence="4" id="KW-0804">Transcription</keyword>
<dbReference type="PANTHER" id="PTHR31920">
    <property type="entry name" value="B3 DOMAIN-CONTAINING"/>
    <property type="match status" value="1"/>
</dbReference>
<dbReference type="InterPro" id="IPR015300">
    <property type="entry name" value="DNA-bd_pseudobarrel_sf"/>
</dbReference>
<dbReference type="AlphaFoldDB" id="A0A6A6L4Y9"/>
<dbReference type="Pfam" id="PF02362">
    <property type="entry name" value="B3"/>
    <property type="match status" value="1"/>
</dbReference>
<evidence type="ECO:0000256" key="3">
    <source>
        <dbReference type="ARBA" id="ARBA00023125"/>
    </source>
</evidence>
<evidence type="ECO:0000256" key="2">
    <source>
        <dbReference type="ARBA" id="ARBA00023015"/>
    </source>
</evidence>
<dbReference type="InterPro" id="IPR050655">
    <property type="entry name" value="Plant_B3_domain"/>
</dbReference>
<protein>
    <recommendedName>
        <fullName evidence="6">TF-B3 domain-containing protein</fullName>
    </recommendedName>
</protein>
<comment type="subcellular location">
    <subcellularLocation>
        <location evidence="1">Nucleus</location>
    </subcellularLocation>
</comment>